<gene>
    <name evidence="2" type="ORF">THASP1DRAFT_23248</name>
</gene>
<dbReference type="STRING" id="78915.A0A4P9XRU4"/>
<dbReference type="EMBL" id="KZ992566">
    <property type="protein sequence ID" value="RKP08823.1"/>
    <property type="molecule type" value="Genomic_DNA"/>
</dbReference>
<dbReference type="OrthoDB" id="5580283at2759"/>
<keyword evidence="3" id="KW-1185">Reference proteome</keyword>
<evidence type="ECO:0000313" key="3">
    <source>
        <dbReference type="Proteomes" id="UP000271241"/>
    </source>
</evidence>
<evidence type="ECO:0000256" key="1">
    <source>
        <dbReference type="SAM" id="Phobius"/>
    </source>
</evidence>
<accession>A0A4P9XRU4</accession>
<keyword evidence="1" id="KW-0472">Membrane</keyword>
<reference evidence="3" key="1">
    <citation type="journal article" date="2018" name="Nat. Microbiol.">
        <title>Leveraging single-cell genomics to expand the fungal tree of life.</title>
        <authorList>
            <person name="Ahrendt S.R."/>
            <person name="Quandt C.A."/>
            <person name="Ciobanu D."/>
            <person name="Clum A."/>
            <person name="Salamov A."/>
            <person name="Andreopoulos B."/>
            <person name="Cheng J.F."/>
            <person name="Woyke T."/>
            <person name="Pelin A."/>
            <person name="Henrissat B."/>
            <person name="Reynolds N.K."/>
            <person name="Benny G.L."/>
            <person name="Smith M.E."/>
            <person name="James T.Y."/>
            <person name="Grigoriev I.V."/>
        </authorList>
    </citation>
    <scope>NUCLEOTIDE SEQUENCE [LARGE SCALE GENOMIC DNA]</scope>
    <source>
        <strain evidence="3">RSA 1356</strain>
    </source>
</reference>
<keyword evidence="1" id="KW-1133">Transmembrane helix</keyword>
<keyword evidence="1" id="KW-0812">Transmembrane</keyword>
<evidence type="ECO:0000313" key="2">
    <source>
        <dbReference type="EMBL" id="RKP08823.1"/>
    </source>
</evidence>
<feature type="transmembrane region" description="Helical" evidence="1">
    <location>
        <begin position="116"/>
        <end position="139"/>
    </location>
</feature>
<sequence length="316" mass="33881">MFVLFSNLMNRWTKATAAPPETDAQVATVESAGTLRHAATLPAGTPSAEVSAAEQTAATLRHGATFPLDHHEAEELEADAALANGPIGRDGRLHRRRKRSRFADACGFTKHGCPRLCAYGVCIGLLVVLVVVLAVVFWARAPEIGFGDVEMPQDGTIPFKQVGNGFILQFFLLLQITNPNFIGASFTSIKVKASMPVLPSLLLANGSVADVDVARLETTTVRFPFQLSYSQSDDPKSLVLADLADRCGIRGNHPPRPIHIIYSVLATWKVGAIKVQLPEISSMASFDCPVTSADNTTLLTGVPDDAINQARLIAPE</sequence>
<name>A0A4P9XRU4_9FUNG</name>
<protein>
    <recommendedName>
        <fullName evidence="4">Late embryogenesis abundant protein LEA-2 subgroup domain-containing protein</fullName>
    </recommendedName>
</protein>
<proteinExistence type="predicted"/>
<organism evidence="2 3">
    <name type="scientific">Thamnocephalis sphaerospora</name>
    <dbReference type="NCBI Taxonomy" id="78915"/>
    <lineage>
        <taxon>Eukaryota</taxon>
        <taxon>Fungi</taxon>
        <taxon>Fungi incertae sedis</taxon>
        <taxon>Zoopagomycota</taxon>
        <taxon>Zoopagomycotina</taxon>
        <taxon>Zoopagomycetes</taxon>
        <taxon>Zoopagales</taxon>
        <taxon>Sigmoideomycetaceae</taxon>
        <taxon>Thamnocephalis</taxon>
    </lineage>
</organism>
<dbReference type="Proteomes" id="UP000271241">
    <property type="component" value="Unassembled WGS sequence"/>
</dbReference>
<dbReference type="AlphaFoldDB" id="A0A4P9XRU4"/>
<evidence type="ECO:0008006" key="4">
    <source>
        <dbReference type="Google" id="ProtNLM"/>
    </source>
</evidence>